<dbReference type="EMBL" id="AP021906">
    <property type="protein sequence ID" value="BBP91604.1"/>
    <property type="molecule type" value="Genomic_DNA"/>
</dbReference>
<dbReference type="AlphaFoldDB" id="A0A5S9MHG4"/>
<name>A0A5S9MHG4_BACIA</name>
<gene>
    <name evidence="1" type="ORF">BsIDN1_52220</name>
</gene>
<proteinExistence type="predicted"/>
<evidence type="ECO:0000313" key="2">
    <source>
        <dbReference type="Proteomes" id="UP000464658"/>
    </source>
</evidence>
<evidence type="ECO:0000313" key="1">
    <source>
        <dbReference type="EMBL" id="BBP91604.1"/>
    </source>
</evidence>
<reference evidence="1 2" key="1">
    <citation type="submission" date="2019-12" db="EMBL/GenBank/DDBJ databases">
        <title>Full genome sequence of a Bacillus safensis strain isolated from commercially available natto in Indonesia.</title>
        <authorList>
            <person name="Yoshida M."/>
            <person name="Uomi M."/>
            <person name="Waturangi D."/>
            <person name="Ekaputri J.J."/>
            <person name="Setiamarga D.H.E."/>
        </authorList>
    </citation>
    <scope>NUCLEOTIDE SEQUENCE [LARGE SCALE GENOMIC DNA]</scope>
    <source>
        <strain evidence="1 2">IDN1</strain>
    </source>
</reference>
<sequence length="97" mass="11156">MIVTTPDLLERIPFAELPKLESVIIVGGENEDVDGVRTIHYEKAFEEAAKELEIEWMDEKRASCFITHQDLLVRQKVCFMSMVQWSSKVRLVNGCLT</sequence>
<dbReference type="Proteomes" id="UP000464658">
    <property type="component" value="Chromosome"/>
</dbReference>
<accession>A0A5S9MHG4</accession>
<protein>
    <submittedName>
        <fullName evidence="1">Uncharacterized protein</fullName>
    </submittedName>
</protein>
<organism evidence="1 2">
    <name type="scientific">Bacillus safensis</name>
    <dbReference type="NCBI Taxonomy" id="561879"/>
    <lineage>
        <taxon>Bacteria</taxon>
        <taxon>Bacillati</taxon>
        <taxon>Bacillota</taxon>
        <taxon>Bacilli</taxon>
        <taxon>Bacillales</taxon>
        <taxon>Bacillaceae</taxon>
        <taxon>Bacillus</taxon>
    </lineage>
</organism>